<evidence type="ECO:0000256" key="2">
    <source>
        <dbReference type="ARBA" id="ARBA00022679"/>
    </source>
</evidence>
<dbReference type="SUPFAM" id="SSF56112">
    <property type="entry name" value="Protein kinase-like (PK-like)"/>
    <property type="match status" value="1"/>
</dbReference>
<reference evidence="9" key="1">
    <citation type="submission" date="2020-01" db="EMBL/GenBank/DDBJ databases">
        <title>Identification and distribution of gene clusters putatively required for synthesis of sphingolipid metabolism inhibitors in phylogenetically diverse species of the filamentous fungus Fusarium.</title>
        <authorList>
            <person name="Kim H.-S."/>
            <person name="Busman M."/>
            <person name="Brown D.W."/>
            <person name="Divon H."/>
            <person name="Uhlig S."/>
            <person name="Proctor R.H."/>
        </authorList>
    </citation>
    <scope>NUCLEOTIDE SEQUENCE</scope>
    <source>
        <strain evidence="9">NRRL 53441</strain>
    </source>
</reference>
<keyword evidence="2" id="KW-0808">Transferase</keyword>
<name>A0A8H4P9S6_9HYPO</name>
<keyword evidence="4 9" id="KW-0418">Kinase</keyword>
<keyword evidence="1" id="KW-0723">Serine/threonine-protein kinase</keyword>
<dbReference type="GO" id="GO:0005524">
    <property type="term" value="F:ATP binding"/>
    <property type="evidence" value="ECO:0007669"/>
    <property type="project" value="UniProtKB-UniRule"/>
</dbReference>
<feature type="domain" description="Protein kinase" evidence="8">
    <location>
        <begin position="67"/>
        <end position="403"/>
    </location>
</feature>
<dbReference type="Proteomes" id="UP000605986">
    <property type="component" value="Unassembled WGS sequence"/>
</dbReference>
<dbReference type="PROSITE" id="PS00107">
    <property type="entry name" value="PROTEIN_KINASE_ATP"/>
    <property type="match status" value="1"/>
</dbReference>
<dbReference type="PANTHER" id="PTHR24058">
    <property type="entry name" value="DUAL SPECIFICITY PROTEIN KINASE"/>
    <property type="match status" value="1"/>
</dbReference>
<protein>
    <submittedName>
        <fullName evidence="9">Cmgc protein kinase</fullName>
    </submittedName>
</protein>
<dbReference type="InterPro" id="IPR050494">
    <property type="entry name" value="Ser_Thr_dual-spec_kinase"/>
</dbReference>
<evidence type="ECO:0000256" key="7">
    <source>
        <dbReference type="SAM" id="MobiDB-lite"/>
    </source>
</evidence>
<evidence type="ECO:0000256" key="1">
    <source>
        <dbReference type="ARBA" id="ARBA00022527"/>
    </source>
</evidence>
<dbReference type="InterPro" id="IPR011009">
    <property type="entry name" value="Kinase-like_dom_sf"/>
</dbReference>
<comment type="caution">
    <text evidence="9">The sequence shown here is derived from an EMBL/GenBank/DDBJ whole genome shotgun (WGS) entry which is preliminary data.</text>
</comment>
<feature type="region of interest" description="Disordered" evidence="7">
    <location>
        <begin position="1"/>
        <end position="26"/>
    </location>
</feature>
<evidence type="ECO:0000259" key="8">
    <source>
        <dbReference type="PROSITE" id="PS50011"/>
    </source>
</evidence>
<dbReference type="Pfam" id="PF00069">
    <property type="entry name" value="Pkinase"/>
    <property type="match status" value="1"/>
</dbReference>
<dbReference type="GO" id="GO:0004674">
    <property type="term" value="F:protein serine/threonine kinase activity"/>
    <property type="evidence" value="ECO:0007669"/>
    <property type="project" value="UniProtKB-KW"/>
</dbReference>
<evidence type="ECO:0000256" key="3">
    <source>
        <dbReference type="ARBA" id="ARBA00022741"/>
    </source>
</evidence>
<evidence type="ECO:0000256" key="4">
    <source>
        <dbReference type="ARBA" id="ARBA00022777"/>
    </source>
</evidence>
<dbReference type="Gene3D" id="3.30.200.20">
    <property type="entry name" value="Phosphorylase Kinase, domain 1"/>
    <property type="match status" value="1"/>
</dbReference>
<gene>
    <name evidence="9" type="ORF">F53441_4119</name>
</gene>
<dbReference type="SMART" id="SM00220">
    <property type="entry name" value="S_TKc"/>
    <property type="match status" value="1"/>
</dbReference>
<evidence type="ECO:0000313" key="10">
    <source>
        <dbReference type="Proteomes" id="UP000605986"/>
    </source>
</evidence>
<dbReference type="InterPro" id="IPR000719">
    <property type="entry name" value="Prot_kinase_dom"/>
</dbReference>
<evidence type="ECO:0000256" key="6">
    <source>
        <dbReference type="PROSITE-ProRule" id="PRU10141"/>
    </source>
</evidence>
<feature type="binding site" evidence="6">
    <location>
        <position position="96"/>
    </location>
    <ligand>
        <name>ATP</name>
        <dbReference type="ChEBI" id="CHEBI:30616"/>
    </ligand>
</feature>
<evidence type="ECO:0000313" key="9">
    <source>
        <dbReference type="EMBL" id="KAF4453122.1"/>
    </source>
</evidence>
<dbReference type="EMBL" id="JAADJG010000162">
    <property type="protein sequence ID" value="KAF4453122.1"/>
    <property type="molecule type" value="Genomic_DNA"/>
</dbReference>
<dbReference type="AlphaFoldDB" id="A0A8H4P9S6"/>
<keyword evidence="5 6" id="KW-0067">ATP-binding</keyword>
<sequence>MDYLSTLDPPDGSALPATASSNDDDWGDIVDTDDEYDVVEDVCENITLYWRGVCYPICIGEVIEGRYRIVHKLGHGSFSTVWMAYDMIHNYDVALKVLMLRDEEDRDYQIQTRIIEPGIDRTHLLVYHRSFHLRGLCGYHRVLVFPLKGPNLREYPAKKPLVTRMSFAVQLLQALKSLHEAEIVHADLNTANIMYDLRTLKDLRIAEKYKRFGRPKKMCISVGNFKDGEVVRAAEPDVDLLGDTIVLGDFGLAGKPGIPAVGGQNPPFYCAPERVHGINPSYASDMWSYMCIFFELYTTEKLFNGWHHDRVISSTVDTLGALPLSWKGSRSDGRSCDDTWYDQDRHVSDESALQPRLARLRPDASLREIELVLCVLHRGLSYLPEDRQTATELLEDASFNEFMAICH</sequence>
<dbReference type="OrthoDB" id="5979581at2759"/>
<proteinExistence type="predicted"/>
<keyword evidence="3 6" id="KW-0547">Nucleotide-binding</keyword>
<accession>A0A8H4P9S6</accession>
<dbReference type="Gene3D" id="1.10.510.10">
    <property type="entry name" value="Transferase(Phosphotransferase) domain 1"/>
    <property type="match status" value="1"/>
</dbReference>
<evidence type="ECO:0000256" key="5">
    <source>
        <dbReference type="ARBA" id="ARBA00022840"/>
    </source>
</evidence>
<keyword evidence="10" id="KW-1185">Reference proteome</keyword>
<organism evidence="9 10">
    <name type="scientific">Fusarium austroafricanum</name>
    <dbReference type="NCBI Taxonomy" id="2364996"/>
    <lineage>
        <taxon>Eukaryota</taxon>
        <taxon>Fungi</taxon>
        <taxon>Dikarya</taxon>
        <taxon>Ascomycota</taxon>
        <taxon>Pezizomycotina</taxon>
        <taxon>Sordariomycetes</taxon>
        <taxon>Hypocreomycetidae</taxon>
        <taxon>Hypocreales</taxon>
        <taxon>Nectriaceae</taxon>
        <taxon>Fusarium</taxon>
        <taxon>Fusarium concolor species complex</taxon>
    </lineage>
</organism>
<dbReference type="PROSITE" id="PS50011">
    <property type="entry name" value="PROTEIN_KINASE_DOM"/>
    <property type="match status" value="1"/>
</dbReference>
<dbReference type="InterPro" id="IPR017441">
    <property type="entry name" value="Protein_kinase_ATP_BS"/>
</dbReference>